<feature type="region of interest" description="Disordered" evidence="2">
    <location>
        <begin position="234"/>
        <end position="256"/>
    </location>
</feature>
<protein>
    <submittedName>
        <fullName evidence="5">P-loop containing nucleoside triphosphate hydrolase protein</fullName>
    </submittedName>
</protein>
<dbReference type="GO" id="GO:0016787">
    <property type="term" value="F:hydrolase activity"/>
    <property type="evidence" value="ECO:0007669"/>
    <property type="project" value="UniProtKB-KW"/>
</dbReference>
<keyword evidence="1" id="KW-0347">Helicase</keyword>
<feature type="compositionally biased region" description="Polar residues" evidence="2">
    <location>
        <begin position="234"/>
        <end position="248"/>
    </location>
</feature>
<evidence type="ECO:0000256" key="2">
    <source>
        <dbReference type="SAM" id="MobiDB-lite"/>
    </source>
</evidence>
<dbReference type="InterPro" id="IPR045055">
    <property type="entry name" value="DNA2/NAM7-like"/>
</dbReference>
<dbReference type="CDD" id="cd06008">
    <property type="entry name" value="NF-X1-zinc-finger"/>
    <property type="match status" value="1"/>
</dbReference>
<dbReference type="InterPro" id="IPR041679">
    <property type="entry name" value="DNA2/NAM7-like_C"/>
</dbReference>
<evidence type="ECO:0000313" key="6">
    <source>
        <dbReference type="Proteomes" id="UP000800035"/>
    </source>
</evidence>
<dbReference type="GO" id="GO:0031048">
    <property type="term" value="P:regulatory ncRNA-mediated heterochromatin formation"/>
    <property type="evidence" value="ECO:0007669"/>
    <property type="project" value="TreeGrafter"/>
</dbReference>
<reference evidence="5" key="1">
    <citation type="journal article" date="2020" name="Stud. Mycol.">
        <title>101 Dothideomycetes genomes: a test case for predicting lifestyles and emergence of pathogens.</title>
        <authorList>
            <person name="Haridas S."/>
            <person name="Albert R."/>
            <person name="Binder M."/>
            <person name="Bloem J."/>
            <person name="Labutti K."/>
            <person name="Salamov A."/>
            <person name="Andreopoulos B."/>
            <person name="Baker S."/>
            <person name="Barry K."/>
            <person name="Bills G."/>
            <person name="Bluhm B."/>
            <person name="Cannon C."/>
            <person name="Castanera R."/>
            <person name="Culley D."/>
            <person name="Daum C."/>
            <person name="Ezra D."/>
            <person name="Gonzalez J."/>
            <person name="Henrissat B."/>
            <person name="Kuo A."/>
            <person name="Liang C."/>
            <person name="Lipzen A."/>
            <person name="Lutzoni F."/>
            <person name="Magnuson J."/>
            <person name="Mondo S."/>
            <person name="Nolan M."/>
            <person name="Ohm R."/>
            <person name="Pangilinan J."/>
            <person name="Park H.-J."/>
            <person name="Ramirez L."/>
            <person name="Alfaro M."/>
            <person name="Sun H."/>
            <person name="Tritt A."/>
            <person name="Yoshinaga Y."/>
            <person name="Zwiers L.-H."/>
            <person name="Turgeon B."/>
            <person name="Goodwin S."/>
            <person name="Spatafora J."/>
            <person name="Crous P."/>
            <person name="Grigoriev I."/>
        </authorList>
    </citation>
    <scope>NUCLEOTIDE SEQUENCE</scope>
    <source>
        <strain evidence="5">CBS 675.92</strain>
    </source>
</reference>
<evidence type="ECO:0000259" key="4">
    <source>
        <dbReference type="Pfam" id="PF13087"/>
    </source>
</evidence>
<dbReference type="FunFam" id="3.40.50.300:FF:001660">
    <property type="entry name" value="NF-X1 finger and helicase protein, putative"/>
    <property type="match status" value="1"/>
</dbReference>
<keyword evidence="6" id="KW-1185">Reference proteome</keyword>
<dbReference type="OrthoDB" id="2423195at2759"/>
<keyword evidence="5" id="KW-0378">Hydrolase</keyword>
<dbReference type="SUPFAM" id="SSF52540">
    <property type="entry name" value="P-loop containing nucleoside triphosphate hydrolases"/>
    <property type="match status" value="1"/>
</dbReference>
<evidence type="ECO:0000259" key="3">
    <source>
        <dbReference type="Pfam" id="PF13086"/>
    </source>
</evidence>
<dbReference type="GO" id="GO:0004386">
    <property type="term" value="F:helicase activity"/>
    <property type="evidence" value="ECO:0007669"/>
    <property type="project" value="InterPro"/>
</dbReference>
<dbReference type="CDD" id="cd18808">
    <property type="entry name" value="SF1_C_Upf1"/>
    <property type="match status" value="1"/>
</dbReference>
<keyword evidence="1" id="KW-0067">ATP-binding</keyword>
<accession>A0A6A5TLZ5</accession>
<dbReference type="PANTHER" id="PTHR10887:SF445">
    <property type="entry name" value="NFX1-TYPE ZINC FINGER-CONTAINING PROTEIN 1"/>
    <property type="match status" value="1"/>
</dbReference>
<dbReference type="Gene3D" id="3.40.50.300">
    <property type="entry name" value="P-loop containing nucleotide triphosphate hydrolases"/>
    <property type="match status" value="2"/>
</dbReference>
<feature type="domain" description="DNA2/NAM7 helicase helicase" evidence="3">
    <location>
        <begin position="561"/>
        <end position="789"/>
    </location>
</feature>
<gene>
    <name evidence="5" type="ORF">CC80DRAFT_596092</name>
</gene>
<dbReference type="Pfam" id="PF13086">
    <property type="entry name" value="AAA_11"/>
    <property type="match status" value="1"/>
</dbReference>
<dbReference type="AlphaFoldDB" id="A0A6A5TLZ5"/>
<dbReference type="EMBL" id="ML977005">
    <property type="protein sequence ID" value="KAF1953214.1"/>
    <property type="molecule type" value="Genomic_DNA"/>
</dbReference>
<keyword evidence="1" id="KW-0547">Nucleotide-binding</keyword>
<dbReference type="InterPro" id="IPR047187">
    <property type="entry name" value="SF1_C_Upf1"/>
</dbReference>
<evidence type="ECO:0000313" key="5">
    <source>
        <dbReference type="EMBL" id="KAF1953214.1"/>
    </source>
</evidence>
<dbReference type="GO" id="GO:0031380">
    <property type="term" value="C:nuclear RNA-directed RNA polymerase complex"/>
    <property type="evidence" value="ECO:0007669"/>
    <property type="project" value="TreeGrafter"/>
</dbReference>
<dbReference type="Pfam" id="PF13087">
    <property type="entry name" value="AAA_12"/>
    <property type="match status" value="1"/>
</dbReference>
<dbReference type="InterPro" id="IPR027417">
    <property type="entry name" value="P-loop_NTPase"/>
</dbReference>
<evidence type="ECO:0000256" key="1">
    <source>
        <dbReference type="ARBA" id="ARBA00022806"/>
    </source>
</evidence>
<dbReference type="PANTHER" id="PTHR10887">
    <property type="entry name" value="DNA2/NAM7 HELICASE FAMILY"/>
    <property type="match status" value="1"/>
</dbReference>
<dbReference type="Proteomes" id="UP000800035">
    <property type="component" value="Unassembled WGS sequence"/>
</dbReference>
<sequence length="1246" mass="137565">MAPRRAKGKAKRETPEERLLRKWSGFATDGADAPSLSSSEREKFFQAAHELVDLDDGIRQSVIHTLASNLGLRRVAQLATETDLTDEVIQSAIIPFLNVIGHPKVLNSGLLEPYLALVYEAFAGKDGECAAQLFGALSTVAAGSLPLNDVEVALAVLARLLDSAAPWSIESFTVVVHALGTALESVNDGGDDRLMLKARKSLESCRNSLDIHAKALPDTEQTLTAFRELDIDSFSKTGSDGPGNLSSKGSRHDNDSSDIRQIQIFPTFGEIMSGRAPYLPVLDPSKLHLKGIDGLLDRHFRLYREDAIGEVRDAIRDEFNQDRHPLMRRKADRNARMHVYRGLQVRQLRCDRFEGLVLTVSIEQPLEIRPLYPKQRFDWWISKNRLQPNSLVCLLDQAGVKVIFCTVVEIRQRPFDEKDGKSKSALPWQDLGGDSRQAIVSVAPVDKKDTTVIADLFSGNNTGRKMFLLEFPEILIQSFQPTLVAIQDTIGKNKLPFADLLAPTDADADKPSTTVTVEAPTYCQQKDFKFDLNCLISDSKGLSLSPSQPFDMQKLIDGSTLDDKQAEALVQALTRRLALCQGPPGTGKSFTSVALLRILLNTEALADMGPILIVTYTNHALDQTLENCLDKGIRNVVRIGSRSKSERLEDLNIRNVSARMERTPLEKSDSQNQENAVKAATALVHDSIASLPASKQQFLDALKVFWKTKAMFDAARKEVDIRCLAESNIIGMTTSGLARNLDMLKLVGVKVVLVEEAGEVLEAHTLTALLPSVEHAILIGDHLQLKPSVNKYDLTSESQHGKPYSLDMSMFERLVNPPKGMPGVKLPCSTLETQRRMQPAISTLVRQTLYPNLKDDASVRSYPNVSGMKDSVFWLDHSFPEAGSGAGTTSKSNDFEVRLIVSLVAHLMAQGVYEPKDIAVITPYLGQLFKLRRSLSEVFEVALDDRDKALLERAGMLDSQSCADNTRKRVEKTSLLQALKVATVDNFQGEEAKVVIISLVRSNRENNCGFLKSPNRINVLLSRAQHGMYLIGNSRTSSGVPMWAQVLKLLREQGNIGTTLRLGCSRHPKAVMEASQPEDFARLSPEGGCNMPCGTPLRCGHACEQICHSKLRHDTVFCREPCDRTREGCSHACQNFCGDPCDARCEEFLKGFNLTLPCGHVRADVRCWETQASGTIKCTVPVSKKSLKCGHTIQVMCSEDVGEDFYACGAPCEGKLECGHLCKTLCYLCPDWGDMRMHAPCIICEH</sequence>
<dbReference type="CDD" id="cd17936">
    <property type="entry name" value="EEXXEc_NFX1"/>
    <property type="match status" value="1"/>
</dbReference>
<proteinExistence type="predicted"/>
<feature type="domain" description="DNA2/NAM7 helicase-like C-terminal" evidence="4">
    <location>
        <begin position="806"/>
        <end position="1034"/>
    </location>
</feature>
<dbReference type="InterPro" id="IPR041677">
    <property type="entry name" value="DNA2/NAM7_AAA_11"/>
</dbReference>
<name>A0A6A5TLZ5_9PLEO</name>
<organism evidence="5 6">
    <name type="scientific">Byssothecium circinans</name>
    <dbReference type="NCBI Taxonomy" id="147558"/>
    <lineage>
        <taxon>Eukaryota</taxon>
        <taxon>Fungi</taxon>
        <taxon>Dikarya</taxon>
        <taxon>Ascomycota</taxon>
        <taxon>Pezizomycotina</taxon>
        <taxon>Dothideomycetes</taxon>
        <taxon>Pleosporomycetidae</taxon>
        <taxon>Pleosporales</taxon>
        <taxon>Massarineae</taxon>
        <taxon>Massarinaceae</taxon>
        <taxon>Byssothecium</taxon>
    </lineage>
</organism>